<name>D7CQ51_TRURR</name>
<dbReference type="Gene3D" id="3.40.50.150">
    <property type="entry name" value="Vaccinia Virus protein VP39"/>
    <property type="match status" value="1"/>
</dbReference>
<keyword evidence="2" id="KW-0808">Transferase</keyword>
<dbReference type="InterPro" id="IPR013216">
    <property type="entry name" value="Methyltransf_11"/>
</dbReference>
<dbReference type="SUPFAM" id="SSF53335">
    <property type="entry name" value="S-adenosyl-L-methionine-dependent methyltransferases"/>
    <property type="match status" value="1"/>
</dbReference>
<keyword evidence="3" id="KW-1185">Reference proteome</keyword>
<dbReference type="GO" id="GO:0008757">
    <property type="term" value="F:S-adenosylmethionine-dependent methyltransferase activity"/>
    <property type="evidence" value="ECO:0007669"/>
    <property type="project" value="InterPro"/>
</dbReference>
<protein>
    <submittedName>
        <fullName evidence="2">Methyltransferase type 11</fullName>
    </submittedName>
</protein>
<organism evidence="2 3">
    <name type="scientific">Truepera radiovictrix (strain DSM 17093 / CIP 108686 / LMG 22925 / RQ-24)</name>
    <dbReference type="NCBI Taxonomy" id="649638"/>
    <lineage>
        <taxon>Bacteria</taxon>
        <taxon>Thermotogati</taxon>
        <taxon>Deinococcota</taxon>
        <taxon>Deinococci</taxon>
        <taxon>Trueperales</taxon>
        <taxon>Trueperaceae</taxon>
        <taxon>Truepera</taxon>
    </lineage>
</organism>
<dbReference type="AlphaFoldDB" id="D7CQ51"/>
<evidence type="ECO:0000313" key="3">
    <source>
        <dbReference type="Proteomes" id="UP000000379"/>
    </source>
</evidence>
<dbReference type="PANTHER" id="PTHR42912">
    <property type="entry name" value="METHYLTRANSFERASE"/>
    <property type="match status" value="1"/>
</dbReference>
<dbReference type="eggNOG" id="COG2226">
    <property type="taxonomic scope" value="Bacteria"/>
</dbReference>
<keyword evidence="2" id="KW-0489">Methyltransferase</keyword>
<proteinExistence type="predicted"/>
<evidence type="ECO:0000259" key="1">
    <source>
        <dbReference type="Pfam" id="PF08241"/>
    </source>
</evidence>
<accession>D7CQ51</accession>
<sequence length="269" mass="29154">MQEALREQYEAAANLDARVALHARFGAAQVNWYRWVFDRVVREAAPPGAARVLELGCGHAKLWRENAERVPEGWDLTLTDASPGMVAAAEATLGATPHPVTFAVAAAQALPFADAAFDAVIANHMLYHVPDLPRALTEVRRVLRPGGTLFAATNGREHLLELDALTRALTPEGVVSAFSRRTHLATFDLETGAAALHPFFADVTLHHAPRSDLYVTEAEPLVAYALSLLPEAPRQDEAKLSAFRQEVARRIAASGGVRITRSSGLFVAR</sequence>
<dbReference type="Pfam" id="PF08241">
    <property type="entry name" value="Methyltransf_11"/>
    <property type="match status" value="1"/>
</dbReference>
<dbReference type="GO" id="GO:0032259">
    <property type="term" value="P:methylation"/>
    <property type="evidence" value="ECO:0007669"/>
    <property type="project" value="UniProtKB-KW"/>
</dbReference>
<reference evidence="3" key="1">
    <citation type="submission" date="2010-05" db="EMBL/GenBank/DDBJ databases">
        <title>The complete genome of Truepera radiovictris DSM 17093.</title>
        <authorList>
            <consortium name="US DOE Joint Genome Institute (JGI-PGF)"/>
            <person name="Lucas S."/>
            <person name="Copeland A."/>
            <person name="Lapidus A."/>
            <person name="Glavina del Rio T."/>
            <person name="Dalin E."/>
            <person name="Tice H."/>
            <person name="Bruce D."/>
            <person name="Goodwin L."/>
            <person name="Pitluck S."/>
            <person name="Kyrpides N."/>
            <person name="Mavromatis K."/>
            <person name="Ovchinnikova G."/>
            <person name="Munk A.C."/>
            <person name="Detter J.C."/>
            <person name="Han C."/>
            <person name="Tapia R."/>
            <person name="Land M."/>
            <person name="Hauser L."/>
            <person name="Markowitz V."/>
            <person name="Cheng J.-F."/>
            <person name="Hugenholtz P."/>
            <person name="Woyke T."/>
            <person name="Wu D."/>
            <person name="Tindall B."/>
            <person name="Pomrenke H.G."/>
            <person name="Brambilla E."/>
            <person name="Klenk H.-P."/>
            <person name="Eisen J.A."/>
        </authorList>
    </citation>
    <scope>NUCLEOTIDE SEQUENCE [LARGE SCALE GENOMIC DNA]</scope>
    <source>
        <strain evidence="3">DSM 17093 / CIP 108686 / LMG 22925 / RQ-24</strain>
    </source>
</reference>
<feature type="domain" description="Methyltransferase type 11" evidence="1">
    <location>
        <begin position="53"/>
        <end position="150"/>
    </location>
</feature>
<dbReference type="OrthoDB" id="6160at2"/>
<dbReference type="InterPro" id="IPR050508">
    <property type="entry name" value="Methyltransf_Superfamily"/>
</dbReference>
<gene>
    <name evidence="2" type="ordered locus">Trad_1717</name>
</gene>
<dbReference type="InterPro" id="IPR029063">
    <property type="entry name" value="SAM-dependent_MTases_sf"/>
</dbReference>
<evidence type="ECO:0000313" key="2">
    <source>
        <dbReference type="EMBL" id="ADI14835.1"/>
    </source>
</evidence>
<dbReference type="CDD" id="cd02440">
    <property type="entry name" value="AdoMet_MTases"/>
    <property type="match status" value="1"/>
</dbReference>
<reference evidence="2 3" key="2">
    <citation type="journal article" date="2011" name="Stand. Genomic Sci.">
        <title>Complete genome sequence of Truepera radiovictrix type strain (RQ-24).</title>
        <authorList>
            <person name="Ivanova N."/>
            <person name="Rohde C."/>
            <person name="Munk C."/>
            <person name="Nolan M."/>
            <person name="Lucas S."/>
            <person name="Del Rio T.G."/>
            <person name="Tice H."/>
            <person name="Deshpande S."/>
            <person name="Cheng J.F."/>
            <person name="Tapia R."/>
            <person name="Han C."/>
            <person name="Goodwin L."/>
            <person name="Pitluck S."/>
            <person name="Liolios K."/>
            <person name="Mavromatis K."/>
            <person name="Mikhailova N."/>
            <person name="Pati A."/>
            <person name="Chen A."/>
            <person name="Palaniappan K."/>
            <person name="Land M."/>
            <person name="Hauser L."/>
            <person name="Chang Y.J."/>
            <person name="Jeffries C.D."/>
            <person name="Brambilla E."/>
            <person name="Rohde M."/>
            <person name="Goker M."/>
            <person name="Tindall B.J."/>
            <person name="Woyke T."/>
            <person name="Bristow J."/>
            <person name="Eisen J.A."/>
            <person name="Markowitz V."/>
            <person name="Hugenholtz P."/>
            <person name="Kyrpides N.C."/>
            <person name="Klenk H.P."/>
            <person name="Lapidus A."/>
        </authorList>
    </citation>
    <scope>NUCLEOTIDE SEQUENCE [LARGE SCALE GENOMIC DNA]</scope>
    <source>
        <strain evidence="3">DSM 17093 / CIP 108686 / LMG 22925 / RQ-24</strain>
    </source>
</reference>
<dbReference type="KEGG" id="tra:Trad_1717"/>
<dbReference type="Proteomes" id="UP000000379">
    <property type="component" value="Chromosome"/>
</dbReference>
<dbReference type="RefSeq" id="WP_013178202.1">
    <property type="nucleotide sequence ID" value="NC_014221.1"/>
</dbReference>
<dbReference type="EMBL" id="CP002049">
    <property type="protein sequence ID" value="ADI14835.1"/>
    <property type="molecule type" value="Genomic_DNA"/>
</dbReference>
<dbReference type="STRING" id="649638.Trad_1717"/>
<dbReference type="HOGENOM" id="CLU_070643_0_0_0"/>